<dbReference type="PROSITE" id="PS51462">
    <property type="entry name" value="NUDIX"/>
    <property type="match status" value="1"/>
</dbReference>
<dbReference type="InterPro" id="IPR000086">
    <property type="entry name" value="NUDIX_hydrolase_dom"/>
</dbReference>
<gene>
    <name evidence="5" type="ORF">GCM10008917_01580</name>
</gene>
<keyword evidence="6" id="KW-1185">Reference proteome</keyword>
<keyword evidence="2 3" id="KW-0378">Hydrolase</keyword>
<sequence>MIIEEQTVSSDRIYTGKVISLKVDTVEVPRKGYQKREIIEHPGAVGIVAITNENKVVLVKQYRKAIEKAIWEIPAGKLEQGENPRDCAIRELKEETGYTANNIKLIHKFYTSAGFSNQKIYIYLATDLEAGEASLEEDEFLDVQEVDLKEIFEMIKKNDIEDAKTSIGLLLAKELL</sequence>
<evidence type="ECO:0000256" key="1">
    <source>
        <dbReference type="ARBA" id="ARBA00001946"/>
    </source>
</evidence>
<name>A0ABN1LWF1_9FIRM</name>
<dbReference type="CDD" id="cd03424">
    <property type="entry name" value="NUDIX_ADPRase_Nudt5_UGPPase_Nudt14"/>
    <property type="match status" value="1"/>
</dbReference>
<dbReference type="PANTHER" id="PTHR11839:SF18">
    <property type="entry name" value="NUDIX HYDROLASE DOMAIN-CONTAINING PROTEIN"/>
    <property type="match status" value="1"/>
</dbReference>
<comment type="similarity">
    <text evidence="3">Belongs to the Nudix hydrolase family.</text>
</comment>
<protein>
    <submittedName>
        <fullName evidence="5">NUDIX hydrolase</fullName>
    </submittedName>
</protein>
<proteinExistence type="inferred from homology"/>
<comment type="cofactor">
    <cofactor evidence="1">
        <name>Mg(2+)</name>
        <dbReference type="ChEBI" id="CHEBI:18420"/>
    </cofactor>
</comment>
<comment type="caution">
    <text evidence="5">The sequence shown here is derived from an EMBL/GenBank/DDBJ whole genome shotgun (WGS) entry which is preliminary data.</text>
</comment>
<evidence type="ECO:0000256" key="2">
    <source>
        <dbReference type="ARBA" id="ARBA00022801"/>
    </source>
</evidence>
<dbReference type="InterPro" id="IPR020476">
    <property type="entry name" value="Nudix_hydrolase"/>
</dbReference>
<dbReference type="PRINTS" id="PR00502">
    <property type="entry name" value="NUDIXFAMILY"/>
</dbReference>
<organism evidence="5 6">
    <name type="scientific">Paraclostridium tenue</name>
    <dbReference type="NCBI Taxonomy" id="1737"/>
    <lineage>
        <taxon>Bacteria</taxon>
        <taxon>Bacillati</taxon>
        <taxon>Bacillota</taxon>
        <taxon>Clostridia</taxon>
        <taxon>Peptostreptococcales</taxon>
        <taxon>Peptostreptococcaceae</taxon>
        <taxon>Paraclostridium</taxon>
    </lineage>
</organism>
<dbReference type="PANTHER" id="PTHR11839">
    <property type="entry name" value="UDP/ADP-SUGAR PYROPHOSPHATASE"/>
    <property type="match status" value="1"/>
</dbReference>
<evidence type="ECO:0000259" key="4">
    <source>
        <dbReference type="PROSITE" id="PS51462"/>
    </source>
</evidence>
<dbReference type="InterPro" id="IPR020084">
    <property type="entry name" value="NUDIX_hydrolase_CS"/>
</dbReference>
<dbReference type="PROSITE" id="PS00893">
    <property type="entry name" value="NUDIX_BOX"/>
    <property type="match status" value="1"/>
</dbReference>
<reference evidence="5 6" key="1">
    <citation type="journal article" date="2019" name="Int. J. Syst. Evol. Microbiol.">
        <title>The Global Catalogue of Microorganisms (GCM) 10K type strain sequencing project: providing services to taxonomists for standard genome sequencing and annotation.</title>
        <authorList>
            <consortium name="The Broad Institute Genomics Platform"/>
            <consortium name="The Broad Institute Genome Sequencing Center for Infectious Disease"/>
            <person name="Wu L."/>
            <person name="Ma J."/>
        </authorList>
    </citation>
    <scope>NUCLEOTIDE SEQUENCE [LARGE SCALE GENOMIC DNA]</scope>
    <source>
        <strain evidence="5 6">JCM 6486</strain>
    </source>
</reference>
<evidence type="ECO:0000313" key="6">
    <source>
        <dbReference type="Proteomes" id="UP001400965"/>
    </source>
</evidence>
<dbReference type="EMBL" id="BAAACP010000001">
    <property type="protein sequence ID" value="GAA0861194.1"/>
    <property type="molecule type" value="Genomic_DNA"/>
</dbReference>
<dbReference type="GO" id="GO:0016787">
    <property type="term" value="F:hydrolase activity"/>
    <property type="evidence" value="ECO:0007669"/>
    <property type="project" value="UniProtKB-KW"/>
</dbReference>
<dbReference type="SUPFAM" id="SSF55811">
    <property type="entry name" value="Nudix"/>
    <property type="match status" value="1"/>
</dbReference>
<evidence type="ECO:0000256" key="3">
    <source>
        <dbReference type="RuleBase" id="RU003476"/>
    </source>
</evidence>
<evidence type="ECO:0000313" key="5">
    <source>
        <dbReference type="EMBL" id="GAA0861194.1"/>
    </source>
</evidence>
<dbReference type="Gene3D" id="3.90.79.10">
    <property type="entry name" value="Nucleoside Triphosphate Pyrophosphohydrolase"/>
    <property type="match status" value="1"/>
</dbReference>
<dbReference type="InterPro" id="IPR015797">
    <property type="entry name" value="NUDIX_hydrolase-like_dom_sf"/>
</dbReference>
<dbReference type="Proteomes" id="UP001400965">
    <property type="component" value="Unassembled WGS sequence"/>
</dbReference>
<dbReference type="RefSeq" id="WP_346041131.1">
    <property type="nucleotide sequence ID" value="NZ_BAAACP010000001.1"/>
</dbReference>
<accession>A0ABN1LWF1</accession>
<feature type="domain" description="Nudix hydrolase" evidence="4">
    <location>
        <begin position="40"/>
        <end position="168"/>
    </location>
</feature>
<dbReference type="Pfam" id="PF00293">
    <property type="entry name" value="NUDIX"/>
    <property type="match status" value="1"/>
</dbReference>